<dbReference type="UniPathway" id="UPA00124"/>
<dbReference type="Gene3D" id="3.90.25.10">
    <property type="entry name" value="UDP-galactose 4-epimerase, domain 1"/>
    <property type="match status" value="1"/>
</dbReference>
<sequence>MKKSKKILILGGSGFLGNAVYKELSGYFNIAATYCTPNSQFEENGDFYHWDMQTESILHLLENLKPDIIISCLRGNFELQLHAHFEIIHYLLKNRCKLLFLSGANVFDAFTNFPSYEYDKTFSVSIYGRFKIKIENALLRLPNHKYAILRLPMVFGAKSPRIKEIKQLYKVNEAIEVFPNVVTNATSVDKFTQQLHYIINRNKTGVFHLGSADLIHHQELIEEICQVLELEKPLLKKVYSSNNDRFLAILPKDNLLPPNLRVFITDVIQNCVTQKR</sequence>
<feature type="domain" description="RmlD-like substrate binding" evidence="1">
    <location>
        <begin position="94"/>
        <end position="240"/>
    </location>
</feature>
<dbReference type="EMBL" id="VIAR01000002">
    <property type="protein sequence ID" value="TQD40184.1"/>
    <property type="molecule type" value="Genomic_DNA"/>
</dbReference>
<reference evidence="2 3" key="1">
    <citation type="submission" date="2019-06" db="EMBL/GenBank/DDBJ databases">
        <title>Flavibacter putida gen. nov., sp. nov., a novel marine bacterium of the family Flavobacteriaceae isolated from coastal seawater.</title>
        <authorList>
            <person name="Feng X."/>
        </authorList>
    </citation>
    <scope>NUCLEOTIDE SEQUENCE [LARGE SCALE GENOMIC DNA]</scope>
    <source>
        <strain evidence="2 3">PLHSN227</strain>
    </source>
</reference>
<dbReference type="AlphaFoldDB" id="A0A507ZVB2"/>
<dbReference type="GO" id="GO:0019305">
    <property type="term" value="P:dTDP-rhamnose biosynthetic process"/>
    <property type="evidence" value="ECO:0007669"/>
    <property type="project" value="UniProtKB-UniPathway"/>
</dbReference>
<dbReference type="Gene3D" id="3.40.50.720">
    <property type="entry name" value="NAD(P)-binding Rossmann-like Domain"/>
    <property type="match status" value="1"/>
</dbReference>
<proteinExistence type="predicted"/>
<dbReference type="SUPFAM" id="SSF51735">
    <property type="entry name" value="NAD(P)-binding Rossmann-fold domains"/>
    <property type="match status" value="1"/>
</dbReference>
<comment type="caution">
    <text evidence="2">The sequence shown here is derived from an EMBL/GenBank/DDBJ whole genome shotgun (WGS) entry which is preliminary data.</text>
</comment>
<dbReference type="Pfam" id="PF04321">
    <property type="entry name" value="RmlD_sub_bind"/>
    <property type="match status" value="1"/>
</dbReference>
<organism evidence="2 3">
    <name type="scientific">Haloflavibacter putidus</name>
    <dbReference type="NCBI Taxonomy" id="2576776"/>
    <lineage>
        <taxon>Bacteria</taxon>
        <taxon>Pseudomonadati</taxon>
        <taxon>Bacteroidota</taxon>
        <taxon>Flavobacteriia</taxon>
        <taxon>Flavobacteriales</taxon>
        <taxon>Flavobacteriaceae</taxon>
        <taxon>Haloflavibacter</taxon>
    </lineage>
</organism>
<dbReference type="Proteomes" id="UP000317169">
    <property type="component" value="Unassembled WGS sequence"/>
</dbReference>
<dbReference type="PANTHER" id="PTHR43242">
    <property type="entry name" value="NAD(P)-BINDING ROSSMANN-FOLD SUPERFAMILY PROTEIN"/>
    <property type="match status" value="1"/>
</dbReference>
<name>A0A507ZVB2_9FLAO</name>
<evidence type="ECO:0000313" key="2">
    <source>
        <dbReference type="EMBL" id="TQD40184.1"/>
    </source>
</evidence>
<dbReference type="OrthoDB" id="1415031at2"/>
<accession>A0A507ZVB2</accession>
<gene>
    <name evidence="2" type="ORF">FKR84_03010</name>
</gene>
<protein>
    <submittedName>
        <fullName evidence="2">Sugar nucleotide-binding protein</fullName>
    </submittedName>
</protein>
<keyword evidence="3" id="KW-1185">Reference proteome</keyword>
<dbReference type="PANTHER" id="PTHR43242:SF1">
    <property type="entry name" value="NAD(P)-BINDING ROSSMANN-FOLD SUPERFAMILY PROTEIN"/>
    <property type="match status" value="1"/>
</dbReference>
<evidence type="ECO:0000259" key="1">
    <source>
        <dbReference type="Pfam" id="PF04321"/>
    </source>
</evidence>
<dbReference type="InterPro" id="IPR029903">
    <property type="entry name" value="RmlD-like-bd"/>
</dbReference>
<dbReference type="InterPro" id="IPR036291">
    <property type="entry name" value="NAD(P)-bd_dom_sf"/>
</dbReference>
<evidence type="ECO:0000313" key="3">
    <source>
        <dbReference type="Proteomes" id="UP000317169"/>
    </source>
</evidence>